<reference evidence="2 3" key="1">
    <citation type="submission" date="2018-04" db="EMBL/GenBank/DDBJ databases">
        <authorList>
            <person name="Zhang X."/>
            <person name="Yuan J."/>
            <person name="Li F."/>
            <person name="Xiang J."/>
        </authorList>
    </citation>
    <scope>NUCLEOTIDE SEQUENCE [LARGE SCALE GENOMIC DNA]</scope>
    <source>
        <tissue evidence="2">Muscle</tissue>
    </source>
</reference>
<feature type="compositionally biased region" description="Basic and acidic residues" evidence="1">
    <location>
        <begin position="290"/>
        <end position="301"/>
    </location>
</feature>
<feature type="region of interest" description="Disordered" evidence="1">
    <location>
        <begin position="251"/>
        <end position="341"/>
    </location>
</feature>
<reference evidence="2 3" key="2">
    <citation type="submission" date="2019-01" db="EMBL/GenBank/DDBJ databases">
        <title>The decoding of complex shrimp genome reveals the adaptation for benthos swimmer, frequently molting mechanism and breeding impact on genome.</title>
        <authorList>
            <person name="Sun Y."/>
            <person name="Gao Y."/>
            <person name="Yu Y."/>
        </authorList>
    </citation>
    <scope>NUCLEOTIDE SEQUENCE [LARGE SCALE GENOMIC DNA]</scope>
    <source>
        <tissue evidence="2">Muscle</tissue>
    </source>
</reference>
<feature type="region of interest" description="Disordered" evidence="1">
    <location>
        <begin position="1"/>
        <end position="20"/>
    </location>
</feature>
<evidence type="ECO:0000313" key="3">
    <source>
        <dbReference type="Proteomes" id="UP000283509"/>
    </source>
</evidence>
<feature type="region of interest" description="Disordered" evidence="1">
    <location>
        <begin position="32"/>
        <end position="68"/>
    </location>
</feature>
<protein>
    <submittedName>
        <fullName evidence="2">Uncharacterized protein</fullName>
    </submittedName>
</protein>
<keyword evidence="3" id="KW-1185">Reference proteome</keyword>
<feature type="region of interest" description="Disordered" evidence="1">
    <location>
        <begin position="84"/>
        <end position="172"/>
    </location>
</feature>
<feature type="region of interest" description="Disordered" evidence="1">
    <location>
        <begin position="362"/>
        <end position="413"/>
    </location>
</feature>
<evidence type="ECO:0000313" key="2">
    <source>
        <dbReference type="EMBL" id="ROT77116.1"/>
    </source>
</evidence>
<dbReference type="AlphaFoldDB" id="A0A3R7N4L3"/>
<feature type="compositionally biased region" description="Basic residues" evidence="1">
    <location>
        <begin position="398"/>
        <end position="413"/>
    </location>
</feature>
<organism evidence="2 3">
    <name type="scientific">Penaeus vannamei</name>
    <name type="common">Whiteleg shrimp</name>
    <name type="synonym">Litopenaeus vannamei</name>
    <dbReference type="NCBI Taxonomy" id="6689"/>
    <lineage>
        <taxon>Eukaryota</taxon>
        <taxon>Metazoa</taxon>
        <taxon>Ecdysozoa</taxon>
        <taxon>Arthropoda</taxon>
        <taxon>Crustacea</taxon>
        <taxon>Multicrustacea</taxon>
        <taxon>Malacostraca</taxon>
        <taxon>Eumalacostraca</taxon>
        <taxon>Eucarida</taxon>
        <taxon>Decapoda</taxon>
        <taxon>Dendrobranchiata</taxon>
        <taxon>Penaeoidea</taxon>
        <taxon>Penaeidae</taxon>
        <taxon>Penaeus</taxon>
    </lineage>
</organism>
<name>A0A3R7N4L3_PENVA</name>
<dbReference type="OrthoDB" id="6373744at2759"/>
<feature type="region of interest" description="Disordered" evidence="1">
    <location>
        <begin position="192"/>
        <end position="239"/>
    </location>
</feature>
<dbReference type="Proteomes" id="UP000283509">
    <property type="component" value="Unassembled WGS sequence"/>
</dbReference>
<gene>
    <name evidence="2" type="ORF">C7M84_004278</name>
</gene>
<evidence type="ECO:0000256" key="1">
    <source>
        <dbReference type="SAM" id="MobiDB-lite"/>
    </source>
</evidence>
<comment type="caution">
    <text evidence="2">The sequence shown here is derived from an EMBL/GenBank/DDBJ whole genome shotgun (WGS) entry which is preliminary data.</text>
</comment>
<sequence>MLDDHDDPPPTSSLGDPLEDAKTHYLRLIVGESKGRGWGGPQSVAGASVEAAEEEEERTRAQAAVQDDPFGQACDEEVWSCLGPLAGGRTNHAAGGRSNGRTEPTEDARNPTRASSAPKDMEGLPALTRIRPSKAIQPTTQRPTHRLPSLLPESKPVSFCDPRAAAPPSINGNVAGDSILLPSAGESWSSAFRPILPRPDGGAKHVPNTSPGAGSLVEAPAASRAAPSHVGIQGPLADGLQGNSAFSRVLQPTQSVPFPQPPNLPLPRLHPLRGPPLPPPLAAKTNKRPRCVDKEEYHEDGSEVVSTTTGRGGPAPEGAGDAVGGEKAPKRARRRLEDHAARMQQHFLSLVDAISSHSLESFETKGAGRGSSSKTRFKDGSSGSVGEVAGGGSSTQKAVRKPRLRASQLRKRD</sequence>
<dbReference type="EMBL" id="QCYY01001567">
    <property type="protein sequence ID" value="ROT77116.1"/>
    <property type="molecule type" value="Genomic_DNA"/>
</dbReference>
<proteinExistence type="predicted"/>
<accession>A0A3R7N4L3</accession>